<feature type="region of interest" description="Disordered" evidence="15">
    <location>
        <begin position="1079"/>
        <end position="1257"/>
    </location>
</feature>
<dbReference type="SUPFAM" id="SSF48403">
    <property type="entry name" value="Ankyrin repeat"/>
    <property type="match status" value="1"/>
</dbReference>
<dbReference type="GO" id="GO:0004674">
    <property type="term" value="F:protein serine/threonine kinase activity"/>
    <property type="evidence" value="ECO:0007669"/>
    <property type="project" value="UniProtKB-KW"/>
</dbReference>
<dbReference type="EC" id="2.7.11.1" evidence="2"/>
<evidence type="ECO:0000256" key="1">
    <source>
        <dbReference type="ARBA" id="ARBA00008874"/>
    </source>
</evidence>
<organism evidence="17 18">
    <name type="scientific">Mytilus galloprovincialis</name>
    <name type="common">Mediterranean mussel</name>
    <dbReference type="NCBI Taxonomy" id="29158"/>
    <lineage>
        <taxon>Eukaryota</taxon>
        <taxon>Metazoa</taxon>
        <taxon>Spiralia</taxon>
        <taxon>Lophotrochozoa</taxon>
        <taxon>Mollusca</taxon>
        <taxon>Bivalvia</taxon>
        <taxon>Autobranchia</taxon>
        <taxon>Pteriomorphia</taxon>
        <taxon>Mytilida</taxon>
        <taxon>Mytiloidea</taxon>
        <taxon>Mytilidae</taxon>
        <taxon>Mytilinae</taxon>
        <taxon>Mytilus</taxon>
    </lineage>
</organism>
<evidence type="ECO:0000259" key="16">
    <source>
        <dbReference type="PROSITE" id="PS50011"/>
    </source>
</evidence>
<evidence type="ECO:0000256" key="5">
    <source>
        <dbReference type="ARBA" id="ARBA00022741"/>
    </source>
</evidence>
<name>A0A8B6BI17_MYTGA</name>
<dbReference type="Proteomes" id="UP000596742">
    <property type="component" value="Unassembled WGS sequence"/>
</dbReference>
<dbReference type="PROSITE" id="PS50088">
    <property type="entry name" value="ANK_REPEAT"/>
    <property type="match status" value="4"/>
</dbReference>
<feature type="compositionally biased region" description="Basic and acidic residues" evidence="15">
    <location>
        <begin position="1967"/>
        <end position="1995"/>
    </location>
</feature>
<dbReference type="FunFam" id="1.10.510.10:FF:000331">
    <property type="entry name" value="Mitogen-activated protein kinase kinase kinase 19"/>
    <property type="match status" value="1"/>
</dbReference>
<feature type="compositionally biased region" description="Polar residues" evidence="15">
    <location>
        <begin position="1632"/>
        <end position="1657"/>
    </location>
</feature>
<dbReference type="Pfam" id="PF00023">
    <property type="entry name" value="Ank"/>
    <property type="match status" value="1"/>
</dbReference>
<evidence type="ECO:0000313" key="17">
    <source>
        <dbReference type="EMBL" id="VDH90418.1"/>
    </source>
</evidence>
<dbReference type="GO" id="GO:0005524">
    <property type="term" value="F:ATP binding"/>
    <property type="evidence" value="ECO:0007669"/>
    <property type="project" value="UniProtKB-UniRule"/>
</dbReference>
<feature type="compositionally biased region" description="Basic and acidic residues" evidence="15">
    <location>
        <begin position="1927"/>
        <end position="1938"/>
    </location>
</feature>
<dbReference type="InterPro" id="IPR008271">
    <property type="entry name" value="Ser/Thr_kinase_AS"/>
</dbReference>
<feature type="compositionally biased region" description="Polar residues" evidence="15">
    <location>
        <begin position="1674"/>
        <end position="1704"/>
    </location>
</feature>
<feature type="compositionally biased region" description="Polar residues" evidence="15">
    <location>
        <begin position="1996"/>
        <end position="2005"/>
    </location>
</feature>
<feature type="compositionally biased region" description="Basic and acidic residues" evidence="15">
    <location>
        <begin position="1658"/>
        <end position="1670"/>
    </location>
</feature>
<evidence type="ECO:0000256" key="11">
    <source>
        <dbReference type="ARBA" id="ARBA00080573"/>
    </source>
</evidence>
<feature type="region of interest" description="Disordered" evidence="15">
    <location>
        <begin position="407"/>
        <end position="426"/>
    </location>
</feature>
<dbReference type="PROSITE" id="PS50011">
    <property type="entry name" value="PROTEIN_KINASE_DOM"/>
    <property type="match status" value="1"/>
</dbReference>
<feature type="compositionally biased region" description="Polar residues" evidence="15">
    <location>
        <begin position="1043"/>
        <end position="1053"/>
    </location>
</feature>
<dbReference type="Pfam" id="PF12796">
    <property type="entry name" value="Ank_2"/>
    <property type="match status" value="1"/>
</dbReference>
<protein>
    <recommendedName>
        <fullName evidence="10">Mitogen-activated protein kinase kinase kinase 19</fullName>
        <ecNumber evidence="2">2.7.11.1</ecNumber>
    </recommendedName>
    <alternativeName>
        <fullName evidence="11">SPS1/STE20-related protein kinase YSK4</fullName>
    </alternativeName>
</protein>
<evidence type="ECO:0000256" key="2">
    <source>
        <dbReference type="ARBA" id="ARBA00012513"/>
    </source>
</evidence>
<comment type="catalytic activity">
    <reaction evidence="9">
        <text>L-seryl-[protein] + ATP = O-phospho-L-seryl-[protein] + ADP + H(+)</text>
        <dbReference type="Rhea" id="RHEA:17989"/>
        <dbReference type="Rhea" id="RHEA-COMP:9863"/>
        <dbReference type="Rhea" id="RHEA-COMP:11604"/>
        <dbReference type="ChEBI" id="CHEBI:15378"/>
        <dbReference type="ChEBI" id="CHEBI:29999"/>
        <dbReference type="ChEBI" id="CHEBI:30616"/>
        <dbReference type="ChEBI" id="CHEBI:83421"/>
        <dbReference type="ChEBI" id="CHEBI:456216"/>
        <dbReference type="EC" id="2.7.11.1"/>
    </reaction>
</comment>
<feature type="compositionally biased region" description="Low complexity" evidence="15">
    <location>
        <begin position="752"/>
        <end position="775"/>
    </location>
</feature>
<evidence type="ECO:0000256" key="4">
    <source>
        <dbReference type="ARBA" id="ARBA00022679"/>
    </source>
</evidence>
<feature type="region of interest" description="Disordered" evidence="15">
    <location>
        <begin position="752"/>
        <end position="840"/>
    </location>
</feature>
<dbReference type="SMART" id="SM00248">
    <property type="entry name" value="ANK"/>
    <property type="match status" value="7"/>
</dbReference>
<reference evidence="17" key="1">
    <citation type="submission" date="2018-11" db="EMBL/GenBank/DDBJ databases">
        <authorList>
            <person name="Alioto T."/>
            <person name="Alioto T."/>
        </authorList>
    </citation>
    <scope>NUCLEOTIDE SEQUENCE</scope>
</reference>
<dbReference type="SUPFAM" id="SSF56112">
    <property type="entry name" value="Protein kinase-like (PK-like)"/>
    <property type="match status" value="1"/>
</dbReference>
<feature type="compositionally biased region" description="Polar residues" evidence="15">
    <location>
        <begin position="1889"/>
        <end position="1902"/>
    </location>
</feature>
<evidence type="ECO:0000256" key="3">
    <source>
        <dbReference type="ARBA" id="ARBA00022527"/>
    </source>
</evidence>
<evidence type="ECO:0000256" key="15">
    <source>
        <dbReference type="SAM" id="MobiDB-lite"/>
    </source>
</evidence>
<dbReference type="Gene3D" id="1.10.510.10">
    <property type="entry name" value="Transferase(Phosphotransferase) domain 1"/>
    <property type="match status" value="1"/>
</dbReference>
<keyword evidence="5 13" id="KW-0547">Nucleotide-binding</keyword>
<comment type="caution">
    <text evidence="17">The sequence shown here is derived from an EMBL/GenBank/DDBJ whole genome shotgun (WGS) entry which is preliminary data.</text>
</comment>
<feature type="compositionally biased region" description="Low complexity" evidence="15">
    <location>
        <begin position="1023"/>
        <end position="1041"/>
    </location>
</feature>
<evidence type="ECO:0000313" key="18">
    <source>
        <dbReference type="Proteomes" id="UP000596742"/>
    </source>
</evidence>
<feature type="compositionally biased region" description="Low complexity" evidence="15">
    <location>
        <begin position="1148"/>
        <end position="1165"/>
    </location>
</feature>
<feature type="compositionally biased region" description="Polar residues" evidence="15">
    <location>
        <begin position="1101"/>
        <end position="1112"/>
    </location>
</feature>
<feature type="region of interest" description="Disordered" evidence="15">
    <location>
        <begin position="864"/>
        <end position="941"/>
    </location>
</feature>
<feature type="compositionally biased region" description="Low complexity" evidence="15">
    <location>
        <begin position="555"/>
        <end position="566"/>
    </location>
</feature>
<keyword evidence="12" id="KW-0040">ANK repeat</keyword>
<feature type="compositionally biased region" description="Polar residues" evidence="15">
    <location>
        <begin position="1138"/>
        <end position="1147"/>
    </location>
</feature>
<keyword evidence="6 17" id="KW-0418">Kinase</keyword>
<feature type="repeat" description="ANK" evidence="12">
    <location>
        <begin position="239"/>
        <end position="274"/>
    </location>
</feature>
<feature type="repeat" description="ANK" evidence="12">
    <location>
        <begin position="97"/>
        <end position="129"/>
    </location>
</feature>
<feature type="region of interest" description="Disordered" evidence="15">
    <location>
        <begin position="972"/>
        <end position="1004"/>
    </location>
</feature>
<proteinExistence type="inferred from homology"/>
<evidence type="ECO:0000256" key="8">
    <source>
        <dbReference type="ARBA" id="ARBA00047899"/>
    </source>
</evidence>
<dbReference type="CDD" id="cd06631">
    <property type="entry name" value="STKc_YSK4"/>
    <property type="match status" value="1"/>
</dbReference>
<dbReference type="PROSITE" id="PS00108">
    <property type="entry name" value="PROTEIN_KINASE_ST"/>
    <property type="match status" value="1"/>
</dbReference>
<dbReference type="InterPro" id="IPR002110">
    <property type="entry name" value="Ankyrin_rpt"/>
</dbReference>
<feature type="region of interest" description="Disordered" evidence="15">
    <location>
        <begin position="440"/>
        <end position="581"/>
    </location>
</feature>
<comment type="similarity">
    <text evidence="1">Belongs to the protein kinase superfamily. STE Ser/Thr protein kinase family. STE20 subfamily.</text>
</comment>
<evidence type="ECO:0000256" key="12">
    <source>
        <dbReference type="PROSITE-ProRule" id="PRU00023"/>
    </source>
</evidence>
<dbReference type="Pfam" id="PF00069">
    <property type="entry name" value="Pkinase"/>
    <property type="match status" value="1"/>
</dbReference>
<feature type="compositionally biased region" description="Basic and acidic residues" evidence="15">
    <location>
        <begin position="1713"/>
        <end position="1735"/>
    </location>
</feature>
<feature type="region of interest" description="Disordered" evidence="15">
    <location>
        <begin position="1768"/>
        <end position="1787"/>
    </location>
</feature>
<feature type="coiled-coil region" evidence="14">
    <location>
        <begin position="2106"/>
        <end position="2133"/>
    </location>
</feature>
<dbReference type="PANTHER" id="PTHR11584:SF369">
    <property type="entry name" value="MITOGEN-ACTIVATED PROTEIN KINASE KINASE KINASE 19-RELATED"/>
    <property type="match status" value="1"/>
</dbReference>
<feature type="compositionally biased region" description="Basic residues" evidence="15">
    <location>
        <begin position="1360"/>
        <end position="1376"/>
    </location>
</feature>
<feature type="compositionally biased region" description="Basic and acidic residues" evidence="15">
    <location>
        <begin position="685"/>
        <end position="706"/>
    </location>
</feature>
<dbReference type="OrthoDB" id="10020384at2759"/>
<feature type="region of interest" description="Disordered" evidence="15">
    <location>
        <begin position="1020"/>
        <end position="1058"/>
    </location>
</feature>
<feature type="compositionally biased region" description="Basic and acidic residues" evidence="15">
    <location>
        <begin position="1345"/>
        <end position="1357"/>
    </location>
</feature>
<keyword evidence="3" id="KW-0723">Serine/threonine-protein kinase</keyword>
<feature type="region of interest" description="Disordered" evidence="15">
    <location>
        <begin position="1"/>
        <end position="33"/>
    </location>
</feature>
<dbReference type="InterPro" id="IPR000719">
    <property type="entry name" value="Prot_kinase_dom"/>
</dbReference>
<feature type="compositionally biased region" description="Low complexity" evidence="15">
    <location>
        <begin position="876"/>
        <end position="905"/>
    </location>
</feature>
<feature type="compositionally biased region" description="Polar residues" evidence="15">
    <location>
        <begin position="811"/>
        <end position="820"/>
    </location>
</feature>
<feature type="domain" description="Protein kinase" evidence="16">
    <location>
        <begin position="2076"/>
        <end position="2337"/>
    </location>
</feature>
<evidence type="ECO:0000256" key="14">
    <source>
        <dbReference type="SAM" id="Coils"/>
    </source>
</evidence>
<dbReference type="PROSITE" id="PS00107">
    <property type="entry name" value="PROTEIN_KINASE_ATP"/>
    <property type="match status" value="1"/>
</dbReference>
<accession>A0A8B6BI17</accession>
<dbReference type="Gene3D" id="1.25.40.20">
    <property type="entry name" value="Ankyrin repeat-containing domain"/>
    <property type="match status" value="3"/>
</dbReference>
<feature type="region of interest" description="Disordered" evidence="15">
    <location>
        <begin position="1306"/>
        <end position="1386"/>
    </location>
</feature>
<feature type="compositionally biased region" description="Polar residues" evidence="15">
    <location>
        <begin position="409"/>
        <end position="418"/>
    </location>
</feature>
<feature type="compositionally biased region" description="Polar residues" evidence="15">
    <location>
        <begin position="911"/>
        <end position="927"/>
    </location>
</feature>
<feature type="compositionally biased region" description="Low complexity" evidence="15">
    <location>
        <begin position="24"/>
        <end position="33"/>
    </location>
</feature>
<feature type="repeat" description="ANK" evidence="12">
    <location>
        <begin position="308"/>
        <end position="340"/>
    </location>
</feature>
<dbReference type="InterPro" id="IPR011009">
    <property type="entry name" value="Kinase-like_dom_sf"/>
</dbReference>
<feature type="compositionally biased region" description="Polar residues" evidence="15">
    <location>
        <begin position="1166"/>
        <end position="1197"/>
    </location>
</feature>
<keyword evidence="18" id="KW-1185">Reference proteome</keyword>
<feature type="region of interest" description="Disordered" evidence="15">
    <location>
        <begin position="1632"/>
        <end position="1735"/>
    </location>
</feature>
<dbReference type="GO" id="GO:0035556">
    <property type="term" value="P:intracellular signal transduction"/>
    <property type="evidence" value="ECO:0007669"/>
    <property type="project" value="UniProtKB-ARBA"/>
</dbReference>
<feature type="binding site" evidence="13">
    <location>
        <position position="2104"/>
    </location>
    <ligand>
        <name>ATP</name>
        <dbReference type="ChEBI" id="CHEBI:30616"/>
    </ligand>
</feature>
<keyword evidence="14" id="KW-0175">Coiled coil</keyword>
<comment type="catalytic activity">
    <reaction evidence="8">
        <text>L-threonyl-[protein] + ATP = O-phospho-L-threonyl-[protein] + ADP + H(+)</text>
        <dbReference type="Rhea" id="RHEA:46608"/>
        <dbReference type="Rhea" id="RHEA-COMP:11060"/>
        <dbReference type="Rhea" id="RHEA-COMP:11605"/>
        <dbReference type="ChEBI" id="CHEBI:15378"/>
        <dbReference type="ChEBI" id="CHEBI:30013"/>
        <dbReference type="ChEBI" id="CHEBI:30616"/>
        <dbReference type="ChEBI" id="CHEBI:61977"/>
        <dbReference type="ChEBI" id="CHEBI:456216"/>
        <dbReference type="EC" id="2.7.11.1"/>
    </reaction>
</comment>
<sequence length="2346" mass="258213">MPELPENEQRPKSRNGSASKRTELNNSLNNQLNTTRKRIGSATYYDIASTLLGQGRTADLEEIFLSAARDGDYEKIENFLQRRSDCLVSVDVKDKRTGNTPLIWASKRGHTKIVQLLLKHGADITLRNYEIQTAVDVASSAIKSVLLDSVERTTESWHHLLLQAAWQGNVKVVRKLLNENKVRDINCCNSEGLTPLLLATRDMVMLEKFCTQLNKPYHPAEVVAELLRYRCDIHAIDGDGKTCLHYASQSKAIISPMVVQTIITAGPDIELQDKRLFAPIHCASQTGNVDTIETLLQGGSSVNSRGFAGTTPLHITAYNDHEKAASCLLSHGAQVMLTDDRGLTSLDLARGKKMKATLKEAWIEATRGKPVVDLAPIRAPSREEVRASVEKFDSKRKGEVIFDGYPSNPFANMQSTPHRGQPVSRHLSLKEKASRAEALMNKDIESGRFSPSPYAKEGPRRLGVVRGRKPSPLPRVNSKERHPSVSPDRLSNGGRESPAFNRNGRFRKSFDEGRLSRNRNNSNKLLTHPSPGSRFNKDSGVNTPTEDLDNCLQNSRLTPVSPSPSLSKKKHKRSGSDTATSMKVGHVAASCDPIMAQKGRVSHPLSRSDDFTSSPYLIRVKPAQTREDNKHKSNTHAVVLDLERMGLVNKCQTPVQGAPVCPTSSKVLPPTPTCTNENSCLESKTINRDDTDSSKETSPRSDEDHPNLGGEIKQAFSSTLTLLRAKTKYKEDFVLEDSRPKDLKELLILQSSGSEESNYGSISSRSSDSSKENNGQPYKKVNNLKPVPQKQQDLKKNIRSFPKDGKKFQLRPNNNRVTESTSKKNLDVLKTRYDTPPVGQAVNSDKVIVHSNNLLNSEINSARKETTGNSNSQNQEKSQGQSSASVSKESKTSVKQSSQSKSAQGHVDFQGQRQRTVQSLRTSNSGRLENDGDKSAIKSNTISTTVSSNTIVKLGSKPGSSKPMQVVSNKLISNVRDEVKRQKSAGQNEQDPGAERKNSAKNSSLTNSIKQMINVAKSVVVPNSGKSKQKNSSVSKSVDSGPLVTTENKQTPAIPSEFLRTGSGSAKIVYTDITNNSVSMTTDEGSKNNSNTKNSVKDKVTQNTTNTSTLSGNKVTNTKPENNPPKRPPPPAVGKINGANSSKNISHSNTAVSKSVTKVSSPATSRKNSPSQQNNLSAKISSSPLIIKSASMSTIQESHNDKSGNLKSQSNSNVTKSGSDSNIKAKIEEEEPANFKYKPASAGKPPLVEILPSDTPRSKRTQGVFINPLEPVATPIIVNPFEQFDKPTAVSATEYGFVVQKPGIERSKTQTSIRSRGKSAKKAGKDGKPGSATSSRTGGKRKVLKNKEGKNSDDGNNRPKSGKTKRRIKSGKRRKKSATDTVLTKQSEQSDIALISGIGWHVATSCYDKSDVAAVQRIGSDSSESSDSDDLDMPTPRHYRPLHIETSNLAELSAHSPRFLEVKQRQQQRNENIPVLDNDGYPPMNLDVTQNSLPSAFDIENFLKNLNQEAGSEMNFDQAIKSLAIIPQDVNYDLDYANSPEVDEQTAALHRQILLGKLTPIPESPSIKSTHVLKTAEAIKNFDHKVKEEALNQLLGLNSDRNNNKSLENGVNNVVNVRKSAENMVRNSATDIALGNTLNSSPKQTNSHPPSGKNSGSRRIERTPSSEKRGHNPASRSSSNTSVKDKNNSASRLNSRNESGNSKGRLSRQSSSDLRRSSEAINESEKRKSREAINEVGKSSEVKIMNEEFINERESSEECLLDAKGNISSRRERKFSESKSDQPEDENNIDTVIEEILNNNTYRSTSSIRSTGSFRMSNRTDTITPADRQLLLRMTAEADNSPFHAGRLAESFTPRGNRMFDQDEKNRLAESFTPRANKGENNLRKPMLSGSSSQPHLNQSVDLETKETMKKILNSFKKMEMYVGDNKRETRKDVKKPEISASVPTSAVRVSVRPGTPSKAKSAGKFTEIKKEKMTPRAEEGRVAKSSTRLEDSRVVKSSSHNLKSGSHKQKSFIRQSVEPSLQVELPVIPVAGGDFEEEDLLIPDNETIVSHLSSSDSRSGSACTVFSQTEETIQWKKGNVLGKGAFGTVWCGLTNEGQLIAVKQIELNTMDNDKAKREYEKVQEEVELLKTLNHKNIVGYLGTSLEENIVAIFMQFVPGGSIASILARFGALDEAVFRKYTKQILEGVEYLHSNDVIHRDIKGGNVMLMPNGIIKLIDFGCAKRLCINLSMGQSQILKSMKGTPYWMAPEVVNETGHGKKSDIWSVGCTVFEMATRKPPWSDMNPMAAIFAIGCDRPVPELPERFTLEARDFVNSCLTRDQSKRLSATQLLHHEFLIRRRHSNKK</sequence>
<evidence type="ECO:0000256" key="6">
    <source>
        <dbReference type="ARBA" id="ARBA00022777"/>
    </source>
</evidence>
<dbReference type="InterPro" id="IPR036770">
    <property type="entry name" value="Ankyrin_rpt-contain_sf"/>
</dbReference>
<feature type="repeat" description="ANK" evidence="12">
    <location>
        <begin position="275"/>
        <end position="307"/>
    </location>
</feature>
<gene>
    <name evidence="17" type="ORF">MGAL_10B047005</name>
</gene>
<feature type="compositionally biased region" description="Basic and acidic residues" evidence="15">
    <location>
        <begin position="792"/>
        <end position="807"/>
    </location>
</feature>
<evidence type="ECO:0000256" key="13">
    <source>
        <dbReference type="PROSITE-ProRule" id="PRU10141"/>
    </source>
</evidence>
<feature type="compositionally biased region" description="Polar residues" evidence="15">
    <location>
        <begin position="1205"/>
        <end position="1222"/>
    </location>
</feature>
<evidence type="ECO:0000256" key="7">
    <source>
        <dbReference type="ARBA" id="ARBA00022840"/>
    </source>
</evidence>
<evidence type="ECO:0000256" key="9">
    <source>
        <dbReference type="ARBA" id="ARBA00048679"/>
    </source>
</evidence>
<feature type="region of interest" description="Disordered" evidence="15">
    <location>
        <begin position="1871"/>
        <end position="1902"/>
    </location>
</feature>
<feature type="region of interest" description="Disordered" evidence="15">
    <location>
        <begin position="685"/>
        <end position="710"/>
    </location>
</feature>
<keyword evidence="7 13" id="KW-0067">ATP-binding</keyword>
<dbReference type="PANTHER" id="PTHR11584">
    <property type="entry name" value="SERINE/THREONINE PROTEIN KINASE"/>
    <property type="match status" value="1"/>
</dbReference>
<dbReference type="EMBL" id="UYJE01000133">
    <property type="protein sequence ID" value="VDH90418.1"/>
    <property type="molecule type" value="Genomic_DNA"/>
</dbReference>
<dbReference type="PROSITE" id="PS50297">
    <property type="entry name" value="ANK_REP_REGION"/>
    <property type="match status" value="3"/>
</dbReference>
<feature type="region of interest" description="Disordered" evidence="15">
    <location>
        <begin position="1927"/>
        <end position="2011"/>
    </location>
</feature>
<keyword evidence="4 17" id="KW-0808">Transferase</keyword>
<feature type="compositionally biased region" description="Pro residues" evidence="15">
    <location>
        <begin position="1122"/>
        <end position="1132"/>
    </location>
</feature>
<dbReference type="InterPro" id="IPR017441">
    <property type="entry name" value="Protein_kinase_ATP_BS"/>
</dbReference>
<feature type="compositionally biased region" description="Basic and acidic residues" evidence="15">
    <location>
        <begin position="821"/>
        <end position="833"/>
    </location>
</feature>
<evidence type="ECO:0000256" key="10">
    <source>
        <dbReference type="ARBA" id="ARBA00069016"/>
    </source>
</evidence>
<dbReference type="SMART" id="SM00220">
    <property type="entry name" value="S_TKc"/>
    <property type="match status" value="1"/>
</dbReference>